<feature type="compositionally biased region" description="Low complexity" evidence="1">
    <location>
        <begin position="124"/>
        <end position="141"/>
    </location>
</feature>
<feature type="region of interest" description="Disordered" evidence="1">
    <location>
        <begin position="119"/>
        <end position="204"/>
    </location>
</feature>
<evidence type="ECO:0000313" key="3">
    <source>
        <dbReference type="EMBL" id="KAI3557524.1"/>
    </source>
</evidence>
<evidence type="ECO:0000256" key="2">
    <source>
        <dbReference type="SAM" id="Phobius"/>
    </source>
</evidence>
<accession>A0A9Q0B8J9</accession>
<evidence type="ECO:0000256" key="1">
    <source>
        <dbReference type="SAM" id="MobiDB-lite"/>
    </source>
</evidence>
<comment type="caution">
    <text evidence="3">The sequence shown here is derived from an EMBL/GenBank/DDBJ whole genome shotgun (WGS) entry which is preliminary data.</text>
</comment>
<name>A0A9Q0B8J9_9PEZI</name>
<protein>
    <submittedName>
        <fullName evidence="3">Uncharacterized protein</fullName>
    </submittedName>
</protein>
<organism evidence="3 4">
    <name type="scientific">Colletotrichum abscissum</name>
    <dbReference type="NCBI Taxonomy" id="1671311"/>
    <lineage>
        <taxon>Eukaryota</taxon>
        <taxon>Fungi</taxon>
        <taxon>Dikarya</taxon>
        <taxon>Ascomycota</taxon>
        <taxon>Pezizomycotina</taxon>
        <taxon>Sordariomycetes</taxon>
        <taxon>Hypocreomycetidae</taxon>
        <taxon>Glomerellales</taxon>
        <taxon>Glomerellaceae</taxon>
        <taxon>Colletotrichum</taxon>
        <taxon>Colletotrichum acutatum species complex</taxon>
    </lineage>
</organism>
<dbReference type="Proteomes" id="UP001056436">
    <property type="component" value="Unassembled WGS sequence"/>
</dbReference>
<gene>
    <name evidence="3" type="ORF">CABS02_02183</name>
</gene>
<keyword evidence="4" id="KW-1185">Reference proteome</keyword>
<dbReference type="AlphaFoldDB" id="A0A9Q0B8J9"/>
<feature type="transmembrane region" description="Helical" evidence="2">
    <location>
        <begin position="36"/>
        <end position="57"/>
    </location>
</feature>
<dbReference type="EMBL" id="SDAQ01000007">
    <property type="protein sequence ID" value="KAI3557524.1"/>
    <property type="molecule type" value="Genomic_DNA"/>
</dbReference>
<proteinExistence type="predicted"/>
<keyword evidence="2" id="KW-1133">Transmembrane helix</keyword>
<feature type="compositionally biased region" description="Basic and acidic residues" evidence="1">
    <location>
        <begin position="155"/>
        <end position="177"/>
    </location>
</feature>
<evidence type="ECO:0000313" key="4">
    <source>
        <dbReference type="Proteomes" id="UP001056436"/>
    </source>
</evidence>
<dbReference type="OrthoDB" id="5367275at2759"/>
<keyword evidence="2" id="KW-0812">Transmembrane</keyword>
<keyword evidence="2" id="KW-0472">Membrane</keyword>
<sequence>MKLYLKCWKYQKRPYIHHKIPQFAAMVLLTSSQVSVLISSAIVVSCTAALFLSGYVIQQRTLSQLRQAIKPETRPSPKASYYVPEHLKDAAGSGQNVPLYGGANGKQEQIIIEVNPTVPDKQQQEQPQQQSKKQKAGQKAAGWTSDMWQKMMGPSEKEDKGGVSREDLEKMDERERNINGWNVKDQANPDPEASNQKPISRAERRRLIKEELRRLSESEERVYYQRRLW</sequence>
<reference evidence="3" key="1">
    <citation type="submission" date="2019-01" db="EMBL/GenBank/DDBJ databases">
        <title>Colletotrichum abscissum LGMF1257.</title>
        <authorList>
            <person name="Baroncelli R."/>
        </authorList>
    </citation>
    <scope>NUCLEOTIDE SEQUENCE</scope>
    <source>
        <strain evidence="3">Ca142</strain>
    </source>
</reference>